<sequence length="182" mass="19585">MAHAVGSRTCERATRCCVSFVPPAPSSLASHSFALYTLPSRPLHGVHCTDSQSLISFPPLTPTNPPIIKLSAPLIPPPIAWPDPIQAASVVQWSPWARPCRNSTTPTRFAWCLSVALLIVSRPSASGVTGPERRATAMPFSALDLAFSFSQHHTRRPSSPTYRDEGYGVRKACAVRTAAAAR</sequence>
<reference evidence="1" key="1">
    <citation type="submission" date="2023-03" db="EMBL/GenBank/DDBJ databases">
        <title>Massive genome expansion in bonnet fungi (Mycena s.s.) driven by repeated elements and novel gene families across ecological guilds.</title>
        <authorList>
            <consortium name="Lawrence Berkeley National Laboratory"/>
            <person name="Harder C.B."/>
            <person name="Miyauchi S."/>
            <person name="Viragh M."/>
            <person name="Kuo A."/>
            <person name="Thoen E."/>
            <person name="Andreopoulos B."/>
            <person name="Lu D."/>
            <person name="Skrede I."/>
            <person name="Drula E."/>
            <person name="Henrissat B."/>
            <person name="Morin E."/>
            <person name="Kohler A."/>
            <person name="Barry K."/>
            <person name="LaButti K."/>
            <person name="Morin E."/>
            <person name="Salamov A."/>
            <person name="Lipzen A."/>
            <person name="Mereny Z."/>
            <person name="Hegedus B."/>
            <person name="Baldrian P."/>
            <person name="Stursova M."/>
            <person name="Weitz H."/>
            <person name="Taylor A."/>
            <person name="Grigoriev I.V."/>
            <person name="Nagy L.G."/>
            <person name="Martin F."/>
            <person name="Kauserud H."/>
        </authorList>
    </citation>
    <scope>NUCLEOTIDE SEQUENCE</scope>
    <source>
        <strain evidence="1">9284</strain>
    </source>
</reference>
<gene>
    <name evidence="1" type="ORF">FB45DRAFT_1062632</name>
</gene>
<comment type="caution">
    <text evidence="1">The sequence shown here is derived from an EMBL/GenBank/DDBJ whole genome shotgun (WGS) entry which is preliminary data.</text>
</comment>
<evidence type="ECO:0000313" key="2">
    <source>
        <dbReference type="Proteomes" id="UP001221142"/>
    </source>
</evidence>
<organism evidence="1 2">
    <name type="scientific">Roridomyces roridus</name>
    <dbReference type="NCBI Taxonomy" id="1738132"/>
    <lineage>
        <taxon>Eukaryota</taxon>
        <taxon>Fungi</taxon>
        <taxon>Dikarya</taxon>
        <taxon>Basidiomycota</taxon>
        <taxon>Agaricomycotina</taxon>
        <taxon>Agaricomycetes</taxon>
        <taxon>Agaricomycetidae</taxon>
        <taxon>Agaricales</taxon>
        <taxon>Marasmiineae</taxon>
        <taxon>Mycenaceae</taxon>
        <taxon>Roridomyces</taxon>
    </lineage>
</organism>
<protein>
    <submittedName>
        <fullName evidence="1">Uncharacterized protein</fullName>
    </submittedName>
</protein>
<accession>A0AAD7BGC5</accession>
<evidence type="ECO:0000313" key="1">
    <source>
        <dbReference type="EMBL" id="KAJ7620319.1"/>
    </source>
</evidence>
<dbReference type="EMBL" id="JARKIF010000017">
    <property type="protein sequence ID" value="KAJ7620319.1"/>
    <property type="molecule type" value="Genomic_DNA"/>
</dbReference>
<proteinExistence type="predicted"/>
<keyword evidence="2" id="KW-1185">Reference proteome</keyword>
<dbReference type="Proteomes" id="UP001221142">
    <property type="component" value="Unassembled WGS sequence"/>
</dbReference>
<name>A0AAD7BGC5_9AGAR</name>
<dbReference type="AlphaFoldDB" id="A0AAD7BGC5"/>